<evidence type="ECO:0000313" key="2">
    <source>
        <dbReference type="EMBL" id="RPD56677.1"/>
    </source>
</evidence>
<accession>A0A5C2S040</accession>
<dbReference type="EMBL" id="ML122286">
    <property type="protein sequence ID" value="RPD56677.1"/>
    <property type="molecule type" value="Genomic_DNA"/>
</dbReference>
<evidence type="ECO:0000313" key="3">
    <source>
        <dbReference type="Proteomes" id="UP000313359"/>
    </source>
</evidence>
<dbReference type="Proteomes" id="UP000313359">
    <property type="component" value="Unassembled WGS sequence"/>
</dbReference>
<feature type="region of interest" description="Disordered" evidence="1">
    <location>
        <begin position="48"/>
        <end position="67"/>
    </location>
</feature>
<proteinExistence type="predicted"/>
<keyword evidence="3" id="KW-1185">Reference proteome</keyword>
<sequence length="149" mass="15555">MSRGSSVETTSGAAVARYPEDPPLPLLTEYGIYVREYILRTPRMPWSSFSGGSPSSRHPAGTRSPDSPRLSINLFVEALAPHRPGFDSLCGCAASPPIVSRLPYASCSPAVALLPFLLPAVALEAHAAALALALPASQLLLADQSCSPG</sequence>
<evidence type="ECO:0000256" key="1">
    <source>
        <dbReference type="SAM" id="MobiDB-lite"/>
    </source>
</evidence>
<name>A0A5C2S040_9APHY</name>
<reference evidence="2" key="1">
    <citation type="journal article" date="2018" name="Genome Biol. Evol.">
        <title>Genomics and development of Lentinus tigrinus, a white-rot wood-decaying mushroom with dimorphic fruiting bodies.</title>
        <authorList>
            <person name="Wu B."/>
            <person name="Xu Z."/>
            <person name="Knudson A."/>
            <person name="Carlson A."/>
            <person name="Chen N."/>
            <person name="Kovaka S."/>
            <person name="LaButti K."/>
            <person name="Lipzen A."/>
            <person name="Pennachio C."/>
            <person name="Riley R."/>
            <person name="Schakwitz W."/>
            <person name="Umezawa K."/>
            <person name="Ohm R.A."/>
            <person name="Grigoriev I.V."/>
            <person name="Nagy L.G."/>
            <person name="Gibbons J."/>
            <person name="Hibbett D."/>
        </authorList>
    </citation>
    <scope>NUCLEOTIDE SEQUENCE [LARGE SCALE GENOMIC DNA]</scope>
    <source>
        <strain evidence="2">ALCF2SS1-6</strain>
    </source>
</reference>
<gene>
    <name evidence="2" type="ORF">L227DRAFT_249124</name>
</gene>
<organism evidence="2 3">
    <name type="scientific">Lentinus tigrinus ALCF2SS1-6</name>
    <dbReference type="NCBI Taxonomy" id="1328759"/>
    <lineage>
        <taxon>Eukaryota</taxon>
        <taxon>Fungi</taxon>
        <taxon>Dikarya</taxon>
        <taxon>Basidiomycota</taxon>
        <taxon>Agaricomycotina</taxon>
        <taxon>Agaricomycetes</taxon>
        <taxon>Polyporales</taxon>
        <taxon>Polyporaceae</taxon>
        <taxon>Lentinus</taxon>
    </lineage>
</organism>
<dbReference type="AlphaFoldDB" id="A0A5C2S040"/>
<protein>
    <submittedName>
        <fullName evidence="2">Uncharacterized protein</fullName>
    </submittedName>
</protein>